<name>A0A0T9N090_YERIN</name>
<accession>A0A0T9N090</accession>
<dbReference type="OrthoDB" id="6576970at2"/>
<evidence type="ECO:0000313" key="1">
    <source>
        <dbReference type="EMBL" id="CNG65770.1"/>
    </source>
</evidence>
<dbReference type="RefSeq" id="WP_050074684.1">
    <property type="nucleotide sequence ID" value="NZ_CPZJ01000025.1"/>
</dbReference>
<protein>
    <submittedName>
        <fullName evidence="1">Uncharacterized protein</fullName>
    </submittedName>
</protein>
<proteinExistence type="predicted"/>
<dbReference type="Proteomes" id="UP000038750">
    <property type="component" value="Unassembled WGS sequence"/>
</dbReference>
<organism evidence="1 2">
    <name type="scientific">Yersinia intermedia</name>
    <dbReference type="NCBI Taxonomy" id="631"/>
    <lineage>
        <taxon>Bacteria</taxon>
        <taxon>Pseudomonadati</taxon>
        <taxon>Pseudomonadota</taxon>
        <taxon>Gammaproteobacteria</taxon>
        <taxon>Enterobacterales</taxon>
        <taxon>Yersiniaceae</taxon>
        <taxon>Yersinia</taxon>
    </lineage>
</organism>
<gene>
    <name evidence="1" type="ORF">ERS008530_04331</name>
</gene>
<evidence type="ECO:0000313" key="2">
    <source>
        <dbReference type="Proteomes" id="UP000038750"/>
    </source>
</evidence>
<dbReference type="AlphaFoldDB" id="A0A0T9N090"/>
<dbReference type="EMBL" id="CPZJ01000025">
    <property type="protein sequence ID" value="CNG65770.1"/>
    <property type="molecule type" value="Genomic_DNA"/>
</dbReference>
<reference evidence="1 2" key="1">
    <citation type="submission" date="2015-03" db="EMBL/GenBank/DDBJ databases">
        <authorList>
            <person name="Murphy D."/>
        </authorList>
    </citation>
    <scope>NUCLEOTIDE SEQUENCE [LARGE SCALE GENOMIC DNA]</scope>
    <source>
        <strain evidence="1 2">BR165/97</strain>
    </source>
</reference>
<sequence>MRAECIQAVVNAIGRSITQAEVKGIENRINQHHKRLAQDTPGWMAMSKADRLREAAKSAADEITREAKLKKWRTALTILAHDRVKNYVDSSTDTPVNALGRLIAFDSDQKSGVLSVESQAKAIRDIAYSQMLTLIDTTKGKFLSLLSDPESSKAVIKELHGEHSGNTAAKQSAKEFKDVAETLRQRFNNSGGAIGRLESWAMPRSHSQLKVAKNRDAWINDHVKWADRRSYVNEDGSRMSDAQLREFFTHAAQTIATGGINKVEPGRFAGGSLRANHGSESRSIHYKDADSFILAQQKYGDKDLLALLTGHIDRLARDIALTETLGPNSDLQFRTQMDMARSTMIAADPAHKTKIDSSVKKIDRLYKDVAGQNDIPETPWLKEAFDTYRSINVASKLGSAAITAITDQGNLMVTAKVNNLPVMQVFAQELKLLNPADSASRDAARRAGLGINYYLNGLQRFGAETLGSAGDTSGALSSSAQKIAGFVLRASGLNAMTAAGNQAFGMVMLDTIGGMTRKHASLAQLNAKDRTRLQGMGVTEADWAVWRKADVSDLSGMGDTILTHNEILALSDSDLTPLAKQFATTPAKLRDTAATKLLGVVQDEAQMAVVEPGARERVALYRGTIRGTWPGELWRSATQFKSFPIAMVMRHAHRALAQDGVGKGTYAAAVIAASTLLGGMAIQLNEIASGRDPRDMTKPEFWGGAFLKGGALGLYGDFLLTNQTQGGNSFIASIGGPLAGDIESVVKMTQGAAFKAIDGKDPHTAANVVRFIKGHTPGANLWYAKAALDHMIFHDIQEQFSPGYLSRMRQRAQKEYDQQFWWAPGETAPGRAPDLGAALGE</sequence>